<evidence type="ECO:0000256" key="6">
    <source>
        <dbReference type="ARBA" id="ARBA00022989"/>
    </source>
</evidence>
<dbReference type="PANTHER" id="PTHR33162:SF1">
    <property type="entry name" value="SEC-INDEPENDENT PROTEIN TRANSLOCASE PROTEIN TATA, CHLOROPLASTIC"/>
    <property type="match status" value="1"/>
</dbReference>
<dbReference type="Gene3D" id="1.20.5.3310">
    <property type="match status" value="1"/>
</dbReference>
<feature type="transmembrane region" description="Helical" evidence="11">
    <location>
        <begin position="6"/>
        <end position="25"/>
    </location>
</feature>
<evidence type="ECO:0000256" key="9">
    <source>
        <dbReference type="HAMAP-Rule" id="MF_00237"/>
    </source>
</evidence>
<dbReference type="NCBIfam" id="TIGR01410">
    <property type="entry name" value="tatB"/>
    <property type="match status" value="1"/>
</dbReference>
<proteinExistence type="inferred from homology"/>
<evidence type="ECO:0000313" key="12">
    <source>
        <dbReference type="EMBL" id="MCI0127113.1"/>
    </source>
</evidence>
<organism evidence="12 13">
    <name type="scientific">Paradevosia shaoguanensis</name>
    <dbReference type="NCBI Taxonomy" id="1335043"/>
    <lineage>
        <taxon>Bacteria</taxon>
        <taxon>Pseudomonadati</taxon>
        <taxon>Pseudomonadota</taxon>
        <taxon>Alphaproteobacteria</taxon>
        <taxon>Hyphomicrobiales</taxon>
        <taxon>Devosiaceae</taxon>
        <taxon>Paradevosia</taxon>
    </lineage>
</organism>
<comment type="caution">
    <text evidence="12">The sequence shown here is derived from an EMBL/GenBank/DDBJ whole genome shotgun (WGS) entry which is preliminary data.</text>
</comment>
<keyword evidence="3 9" id="KW-1003">Cell membrane</keyword>
<keyword evidence="4 9" id="KW-0812">Transmembrane</keyword>
<dbReference type="GO" id="GO:0033281">
    <property type="term" value="C:TAT protein transport complex"/>
    <property type="evidence" value="ECO:0007669"/>
    <property type="project" value="UniProtKB-UniRule"/>
</dbReference>
<dbReference type="GO" id="GO:0043953">
    <property type="term" value="P:protein transport by the Tat complex"/>
    <property type="evidence" value="ECO:0007669"/>
    <property type="project" value="UniProtKB-UniRule"/>
</dbReference>
<comment type="subcellular location">
    <subcellularLocation>
        <location evidence="9">Cell membrane</location>
        <topology evidence="9">Single-pass membrane protein</topology>
    </subcellularLocation>
    <subcellularLocation>
        <location evidence="1">Membrane</location>
        <topology evidence="1">Single-pass membrane protein</topology>
    </subcellularLocation>
</comment>
<keyword evidence="13" id="KW-1185">Reference proteome</keyword>
<dbReference type="InterPro" id="IPR018448">
    <property type="entry name" value="TatB"/>
</dbReference>
<comment type="subunit">
    <text evidence="9">The Tat system comprises two distinct complexes: a TatABC complex, containing multiple copies of TatA, TatB and TatC subunits, and a separate TatA complex, containing only TatA subunits. Substrates initially bind to the TatABC complex, which probably triggers association of the separate TatA complex to form the active translocon.</text>
</comment>
<evidence type="ECO:0000256" key="5">
    <source>
        <dbReference type="ARBA" id="ARBA00022927"/>
    </source>
</evidence>
<keyword evidence="8 9" id="KW-0472">Membrane</keyword>
<dbReference type="RefSeq" id="WP_281735739.1">
    <property type="nucleotide sequence ID" value="NZ_JAKETQ010000001.1"/>
</dbReference>
<name>A0AA41QMY4_9HYPH</name>
<dbReference type="PRINTS" id="PR01506">
    <property type="entry name" value="TATBPROTEIN"/>
</dbReference>
<evidence type="ECO:0000256" key="11">
    <source>
        <dbReference type="SAM" id="Phobius"/>
    </source>
</evidence>
<protein>
    <recommendedName>
        <fullName evidence="9">Sec-independent protein translocase protein TatB</fullName>
    </recommendedName>
</protein>
<evidence type="ECO:0000256" key="3">
    <source>
        <dbReference type="ARBA" id="ARBA00022475"/>
    </source>
</evidence>
<evidence type="ECO:0000256" key="7">
    <source>
        <dbReference type="ARBA" id="ARBA00023010"/>
    </source>
</evidence>
<dbReference type="AlphaFoldDB" id="A0AA41QMY4"/>
<dbReference type="InterPro" id="IPR003369">
    <property type="entry name" value="TatA/B/E"/>
</dbReference>
<comment type="similarity">
    <text evidence="9">Belongs to the TatB family.</text>
</comment>
<feature type="compositionally biased region" description="Low complexity" evidence="10">
    <location>
        <begin position="224"/>
        <end position="236"/>
    </location>
</feature>
<dbReference type="GO" id="GO:0008320">
    <property type="term" value="F:protein transmembrane transporter activity"/>
    <property type="evidence" value="ECO:0007669"/>
    <property type="project" value="UniProtKB-UniRule"/>
</dbReference>
<evidence type="ECO:0000256" key="10">
    <source>
        <dbReference type="SAM" id="MobiDB-lite"/>
    </source>
</evidence>
<keyword evidence="5 9" id="KW-0653">Protein transport</keyword>
<dbReference type="Pfam" id="PF02416">
    <property type="entry name" value="TatA_B_E"/>
    <property type="match status" value="1"/>
</dbReference>
<evidence type="ECO:0000256" key="2">
    <source>
        <dbReference type="ARBA" id="ARBA00022448"/>
    </source>
</evidence>
<evidence type="ECO:0000256" key="1">
    <source>
        <dbReference type="ARBA" id="ARBA00004167"/>
    </source>
</evidence>
<evidence type="ECO:0000256" key="8">
    <source>
        <dbReference type="ARBA" id="ARBA00023136"/>
    </source>
</evidence>
<dbReference type="HAMAP" id="MF_00237">
    <property type="entry name" value="TatB"/>
    <property type="match status" value="1"/>
</dbReference>
<reference evidence="12" key="1">
    <citation type="submission" date="2022-03" db="EMBL/GenBank/DDBJ databases">
        <title>The complete genome sequence of a Methyloterrigena soli.</title>
        <authorList>
            <person name="Zi Z."/>
        </authorList>
    </citation>
    <scope>NUCLEOTIDE SEQUENCE</scope>
    <source>
        <strain evidence="12">M48</strain>
    </source>
</reference>
<keyword evidence="2 9" id="KW-0813">Transport</keyword>
<accession>A0AA41QMY4</accession>
<dbReference type="Proteomes" id="UP001156140">
    <property type="component" value="Unassembled WGS sequence"/>
</dbReference>
<keyword evidence="6 9" id="KW-1133">Transmembrane helix</keyword>
<sequence length="254" mass="26354">MLGVGWTEMLVIGVVALIVIGPKDLPMVMQRVGKFAGMIRRMGSEFQRELNKTTGLNEVRNLRDSIAAPLKQTADEIRREFNATSASGAVKPTGVIAPRRPGVESIVDEIHEAAGMTPPAASVEPVVAEPIKGKRLTPVPTSKVETQELAALAQPPAESVAEKPVRKPRTRKAAAPVVAAEPAAKPAARKAAAPKATAAAPAKPKAAAKPKAPAKPKAVEAKPAETTAKSAASKPKAAAKPKAAKPKAQEKPTS</sequence>
<gene>
    <name evidence="9 12" type="primary">tatB</name>
    <name evidence="12" type="ORF">ML536_09770</name>
</gene>
<evidence type="ECO:0000256" key="4">
    <source>
        <dbReference type="ARBA" id="ARBA00022692"/>
    </source>
</evidence>
<dbReference type="PANTHER" id="PTHR33162">
    <property type="entry name" value="SEC-INDEPENDENT PROTEIN TRANSLOCASE PROTEIN TATA, CHLOROPLASTIC"/>
    <property type="match status" value="1"/>
</dbReference>
<feature type="compositionally biased region" description="Low complexity" evidence="10">
    <location>
        <begin position="173"/>
        <end position="205"/>
    </location>
</feature>
<evidence type="ECO:0000313" key="13">
    <source>
        <dbReference type="Proteomes" id="UP001156140"/>
    </source>
</evidence>
<dbReference type="EMBL" id="JALAZD010000001">
    <property type="protein sequence ID" value="MCI0127113.1"/>
    <property type="molecule type" value="Genomic_DNA"/>
</dbReference>
<feature type="region of interest" description="Disordered" evidence="10">
    <location>
        <begin position="149"/>
        <end position="254"/>
    </location>
</feature>
<comment type="function">
    <text evidence="9">Part of the twin-arginine translocation (Tat) system that transports large folded proteins containing a characteristic twin-arginine motif in their signal peptide across membranes. Together with TatC, TatB is part of a receptor directly interacting with Tat signal peptides. TatB may form an oligomeric binding site that transiently accommodates folded Tat precursor proteins before their translocation.</text>
</comment>
<keyword evidence="7 9" id="KW-0811">Translocation</keyword>